<keyword evidence="2 4" id="KW-0863">Zinc-finger</keyword>
<feature type="domain" description="RING-type" evidence="5">
    <location>
        <begin position="46"/>
        <end position="85"/>
    </location>
</feature>
<dbReference type="SUPFAM" id="SSF49599">
    <property type="entry name" value="TRAF domain-like"/>
    <property type="match status" value="1"/>
</dbReference>
<dbReference type="SMART" id="SM00184">
    <property type="entry name" value="RING"/>
    <property type="match status" value="1"/>
</dbReference>
<proteinExistence type="predicted"/>
<dbReference type="AlphaFoldDB" id="A0A7M5USJ3"/>
<dbReference type="GO" id="GO:0008270">
    <property type="term" value="F:zinc ion binding"/>
    <property type="evidence" value="ECO:0007669"/>
    <property type="project" value="UniProtKB-KW"/>
</dbReference>
<dbReference type="PANTHER" id="PTHR10131">
    <property type="entry name" value="TNF RECEPTOR ASSOCIATED FACTOR"/>
    <property type="match status" value="1"/>
</dbReference>
<dbReference type="InterPro" id="IPR001841">
    <property type="entry name" value="Znf_RING"/>
</dbReference>
<evidence type="ECO:0000256" key="4">
    <source>
        <dbReference type="PROSITE-ProRule" id="PRU00175"/>
    </source>
</evidence>
<reference evidence="6" key="1">
    <citation type="submission" date="2021-01" db="UniProtKB">
        <authorList>
            <consortium name="EnsemblMetazoa"/>
        </authorList>
    </citation>
    <scope>IDENTIFICATION</scope>
</reference>
<dbReference type="EnsemblMetazoa" id="CLYHEMT001938.5">
    <property type="protein sequence ID" value="CLYHEMP001938.5"/>
    <property type="gene ID" value="CLYHEMG001938"/>
</dbReference>
<dbReference type="InterPro" id="IPR017907">
    <property type="entry name" value="Znf_RING_CS"/>
</dbReference>
<evidence type="ECO:0000256" key="2">
    <source>
        <dbReference type="ARBA" id="ARBA00022771"/>
    </source>
</evidence>
<organism evidence="6 7">
    <name type="scientific">Clytia hemisphaerica</name>
    <dbReference type="NCBI Taxonomy" id="252671"/>
    <lineage>
        <taxon>Eukaryota</taxon>
        <taxon>Metazoa</taxon>
        <taxon>Cnidaria</taxon>
        <taxon>Hydrozoa</taxon>
        <taxon>Hydroidolina</taxon>
        <taxon>Leptothecata</taxon>
        <taxon>Obeliida</taxon>
        <taxon>Clytiidae</taxon>
        <taxon>Clytia</taxon>
    </lineage>
</organism>
<evidence type="ECO:0000259" key="5">
    <source>
        <dbReference type="PROSITE" id="PS50089"/>
    </source>
</evidence>
<dbReference type="OrthoDB" id="6270329at2759"/>
<dbReference type="Pfam" id="PF13923">
    <property type="entry name" value="zf-C3HC4_2"/>
    <property type="match status" value="1"/>
</dbReference>
<keyword evidence="3" id="KW-0862">Zinc</keyword>
<name>A0A7M5USJ3_9CNID</name>
<dbReference type="Proteomes" id="UP000594262">
    <property type="component" value="Unplaced"/>
</dbReference>
<evidence type="ECO:0000313" key="7">
    <source>
        <dbReference type="Proteomes" id="UP000594262"/>
    </source>
</evidence>
<evidence type="ECO:0000313" key="6">
    <source>
        <dbReference type="EnsemblMetazoa" id="CLYHEMP001938.5"/>
    </source>
</evidence>
<dbReference type="GO" id="GO:0043122">
    <property type="term" value="P:regulation of canonical NF-kappaB signal transduction"/>
    <property type="evidence" value="ECO:0007669"/>
    <property type="project" value="TreeGrafter"/>
</dbReference>
<keyword evidence="1" id="KW-0479">Metal-binding</keyword>
<accession>A0A7M5USJ3</accession>
<dbReference type="PANTHER" id="PTHR10131:SF94">
    <property type="entry name" value="TNF RECEPTOR-ASSOCIATED FACTOR 4"/>
    <property type="match status" value="1"/>
</dbReference>
<sequence>MAACKPEEYGFDVTFIWEDEKSEVSETTEEDSVQNAKEINRDDITCAICLLVLREPVQAVKCGHRFCEKCIGEFHLQNPGKCPKDWQEIQVFPDVGKKREILSLKIRCPNFVDGCTWQNELREKEVHLKTCGFVTVPCELDCGEFVLRKNV</sequence>
<protein>
    <recommendedName>
        <fullName evidence="5">RING-type domain-containing protein</fullName>
    </recommendedName>
</protein>
<dbReference type="InterPro" id="IPR013083">
    <property type="entry name" value="Znf_RING/FYVE/PHD"/>
</dbReference>
<dbReference type="PROSITE" id="PS00518">
    <property type="entry name" value="ZF_RING_1"/>
    <property type="match status" value="1"/>
</dbReference>
<evidence type="ECO:0000256" key="1">
    <source>
        <dbReference type="ARBA" id="ARBA00022723"/>
    </source>
</evidence>
<dbReference type="PROSITE" id="PS50089">
    <property type="entry name" value="ZF_RING_2"/>
    <property type="match status" value="1"/>
</dbReference>
<dbReference type="Gene3D" id="3.30.40.10">
    <property type="entry name" value="Zinc/RING finger domain, C3HC4 (zinc finger)"/>
    <property type="match status" value="1"/>
</dbReference>
<keyword evidence="7" id="KW-1185">Reference proteome</keyword>
<evidence type="ECO:0000256" key="3">
    <source>
        <dbReference type="ARBA" id="ARBA00022833"/>
    </source>
</evidence>
<dbReference type="SUPFAM" id="SSF57850">
    <property type="entry name" value="RING/U-box"/>
    <property type="match status" value="1"/>
</dbReference>